<keyword evidence="2" id="KW-0804">Transcription</keyword>
<dbReference type="GO" id="GO:0003700">
    <property type="term" value="F:DNA-binding transcription factor activity"/>
    <property type="evidence" value="ECO:0007669"/>
    <property type="project" value="InterPro"/>
</dbReference>
<dbReference type="AlphaFoldDB" id="A0AAJ1IF70"/>
<dbReference type="InterPro" id="IPR036390">
    <property type="entry name" value="WH_DNA-bd_sf"/>
</dbReference>
<accession>A0AAJ1IF70</accession>
<protein>
    <submittedName>
        <fullName evidence="4">DeoR/GlpR family DNA-binding transcription regulator</fullName>
    </submittedName>
</protein>
<dbReference type="Gene3D" id="3.40.50.1360">
    <property type="match status" value="1"/>
</dbReference>
<dbReference type="InterPro" id="IPR037171">
    <property type="entry name" value="NagB/RpiA_transferase-like"/>
</dbReference>
<evidence type="ECO:0000256" key="2">
    <source>
        <dbReference type="ARBA" id="ARBA00023163"/>
    </source>
</evidence>
<dbReference type="Proteomes" id="UP001221217">
    <property type="component" value="Unassembled WGS sequence"/>
</dbReference>
<evidence type="ECO:0000259" key="3">
    <source>
        <dbReference type="PROSITE" id="PS51000"/>
    </source>
</evidence>
<dbReference type="EMBL" id="JAQQAL010000017">
    <property type="protein sequence ID" value="MDC7226857.1"/>
    <property type="molecule type" value="Genomic_DNA"/>
</dbReference>
<name>A0AAJ1IF70_9SPIO</name>
<evidence type="ECO:0000313" key="4">
    <source>
        <dbReference type="EMBL" id="MDC7226857.1"/>
    </source>
</evidence>
<gene>
    <name evidence="4" type="ORF">PQJ61_08825</name>
</gene>
<dbReference type="GO" id="GO:0003677">
    <property type="term" value="F:DNA binding"/>
    <property type="evidence" value="ECO:0007669"/>
    <property type="project" value="UniProtKB-KW"/>
</dbReference>
<dbReference type="PROSITE" id="PS51000">
    <property type="entry name" value="HTH_DEOR_2"/>
    <property type="match status" value="1"/>
</dbReference>
<sequence>MNNLTERERKIIDILSEEGKIGVTAISERLKVSKVTVRSDFANLVEKGVIYKTHGGAIPAMHPDILERQRDMTDVKRAIAKEAASMVEDGDTVMIVAGTTTAMIGNFLLGKRDIRIVTNSTLLLPYARMNPSLNLTIVGGEFRPQAEAMVGPETIRQLDEFHVKKAFIGTEGFSYKGGLTTQLVESSETIRKMVERTEQTILVADSGKYNKIGFVKILPLERMDLIITDNGLDKEVINKLNEKGLNLRLV</sequence>
<evidence type="ECO:0000313" key="5">
    <source>
        <dbReference type="Proteomes" id="UP001221217"/>
    </source>
</evidence>
<dbReference type="SUPFAM" id="SSF46785">
    <property type="entry name" value="Winged helix' DNA-binding domain"/>
    <property type="match status" value="1"/>
</dbReference>
<dbReference type="InterPro" id="IPR050313">
    <property type="entry name" value="Carb_Metab_HTH_regulators"/>
</dbReference>
<dbReference type="Gene3D" id="1.10.10.10">
    <property type="entry name" value="Winged helix-like DNA-binding domain superfamily/Winged helix DNA-binding domain"/>
    <property type="match status" value="1"/>
</dbReference>
<dbReference type="Pfam" id="PF08220">
    <property type="entry name" value="HTH_DeoR"/>
    <property type="match status" value="1"/>
</dbReference>
<dbReference type="PANTHER" id="PTHR30363">
    <property type="entry name" value="HTH-TYPE TRANSCRIPTIONAL REGULATOR SRLR-RELATED"/>
    <property type="match status" value="1"/>
</dbReference>
<dbReference type="SMART" id="SM01134">
    <property type="entry name" value="DeoRC"/>
    <property type="match status" value="1"/>
</dbReference>
<feature type="domain" description="HTH deoR-type" evidence="3">
    <location>
        <begin position="4"/>
        <end position="59"/>
    </location>
</feature>
<keyword evidence="1" id="KW-0805">Transcription regulation</keyword>
<organism evidence="4 5">
    <name type="scientific">Candidatus Thalassospirochaeta sargassi</name>
    <dbReference type="NCBI Taxonomy" id="3119039"/>
    <lineage>
        <taxon>Bacteria</taxon>
        <taxon>Pseudomonadati</taxon>
        <taxon>Spirochaetota</taxon>
        <taxon>Spirochaetia</taxon>
        <taxon>Spirochaetales</taxon>
        <taxon>Spirochaetaceae</taxon>
        <taxon>Candidatus Thalassospirochaeta</taxon>
    </lineage>
</organism>
<dbReference type="PANTHER" id="PTHR30363:SF44">
    <property type="entry name" value="AGA OPERON TRANSCRIPTIONAL REPRESSOR-RELATED"/>
    <property type="match status" value="1"/>
</dbReference>
<reference evidence="4 5" key="1">
    <citation type="submission" date="2022-12" db="EMBL/GenBank/DDBJ databases">
        <title>Metagenome assembled genome from gulf of manar.</title>
        <authorList>
            <person name="Kohli P."/>
            <person name="Pk S."/>
            <person name="Venkata Ramana C."/>
            <person name="Sasikala C."/>
        </authorList>
    </citation>
    <scope>NUCLEOTIDE SEQUENCE [LARGE SCALE GENOMIC DNA]</scope>
    <source>
        <strain evidence="4">JB008</strain>
    </source>
</reference>
<dbReference type="InterPro" id="IPR001034">
    <property type="entry name" value="DeoR_HTH"/>
</dbReference>
<dbReference type="Pfam" id="PF00455">
    <property type="entry name" value="DeoRC"/>
    <property type="match status" value="1"/>
</dbReference>
<dbReference type="SUPFAM" id="SSF100950">
    <property type="entry name" value="NagB/RpiA/CoA transferase-like"/>
    <property type="match status" value="1"/>
</dbReference>
<dbReference type="SMART" id="SM00420">
    <property type="entry name" value="HTH_DEOR"/>
    <property type="match status" value="1"/>
</dbReference>
<keyword evidence="4" id="KW-0238">DNA-binding</keyword>
<dbReference type="InterPro" id="IPR014036">
    <property type="entry name" value="DeoR-like_C"/>
</dbReference>
<dbReference type="InterPro" id="IPR036388">
    <property type="entry name" value="WH-like_DNA-bd_sf"/>
</dbReference>
<evidence type="ECO:0000256" key="1">
    <source>
        <dbReference type="ARBA" id="ARBA00023015"/>
    </source>
</evidence>
<proteinExistence type="predicted"/>
<comment type="caution">
    <text evidence="4">The sequence shown here is derived from an EMBL/GenBank/DDBJ whole genome shotgun (WGS) entry which is preliminary data.</text>
</comment>